<dbReference type="PANTHER" id="PTHR15941">
    <property type="entry name" value="MYOZENIN"/>
    <property type="match status" value="1"/>
</dbReference>
<feature type="compositionally biased region" description="Gly residues" evidence="3">
    <location>
        <begin position="142"/>
        <end position="157"/>
    </location>
</feature>
<dbReference type="PANTHER" id="PTHR15941:SF14">
    <property type="entry name" value="MYOZENIN 1 ISOFORM X1"/>
    <property type="match status" value="1"/>
</dbReference>
<name>A0AAD7T862_9TELE</name>
<dbReference type="Pfam" id="PF05556">
    <property type="entry name" value="Calsarcin"/>
    <property type="match status" value="1"/>
</dbReference>
<evidence type="ECO:0000313" key="4">
    <source>
        <dbReference type="EMBL" id="KAJ8416120.1"/>
    </source>
</evidence>
<feature type="compositionally biased region" description="Polar residues" evidence="3">
    <location>
        <begin position="107"/>
        <end position="121"/>
    </location>
</feature>
<dbReference type="GO" id="GO:0031433">
    <property type="term" value="F:telethonin binding"/>
    <property type="evidence" value="ECO:0007669"/>
    <property type="project" value="TreeGrafter"/>
</dbReference>
<gene>
    <name evidence="4" type="ORF">AAFF_G00381420</name>
</gene>
<evidence type="ECO:0008006" key="6">
    <source>
        <dbReference type="Google" id="ProtNLM"/>
    </source>
</evidence>
<feature type="region of interest" description="Disordered" evidence="3">
    <location>
        <begin position="107"/>
        <end position="180"/>
    </location>
</feature>
<comment type="caution">
    <text evidence="4">The sequence shown here is derived from an EMBL/GenBank/DDBJ whole genome shotgun (WGS) entry which is preliminary data.</text>
</comment>
<protein>
    <recommendedName>
        <fullName evidence="6">Myozenin-1-like</fullName>
    </recommendedName>
</protein>
<dbReference type="AlphaFoldDB" id="A0AAD7T862"/>
<dbReference type="GO" id="GO:0051373">
    <property type="term" value="F:FATZ binding"/>
    <property type="evidence" value="ECO:0007669"/>
    <property type="project" value="TreeGrafter"/>
</dbReference>
<comment type="similarity">
    <text evidence="1">Belongs to the myozenin family.</text>
</comment>
<accession>A0AAD7T862</accession>
<evidence type="ECO:0000256" key="2">
    <source>
        <dbReference type="ARBA" id="ARBA00022553"/>
    </source>
</evidence>
<keyword evidence="2" id="KW-0597">Phosphoprotein</keyword>
<dbReference type="Proteomes" id="UP001221898">
    <property type="component" value="Unassembled WGS sequence"/>
</dbReference>
<evidence type="ECO:0000256" key="1">
    <source>
        <dbReference type="ARBA" id="ARBA00009126"/>
    </source>
</evidence>
<reference evidence="4" key="1">
    <citation type="journal article" date="2023" name="Science">
        <title>Genome structures resolve the early diversification of teleost fishes.</title>
        <authorList>
            <person name="Parey E."/>
            <person name="Louis A."/>
            <person name="Montfort J."/>
            <person name="Bouchez O."/>
            <person name="Roques C."/>
            <person name="Iampietro C."/>
            <person name="Lluch J."/>
            <person name="Castinel A."/>
            <person name="Donnadieu C."/>
            <person name="Desvignes T."/>
            <person name="Floi Bucao C."/>
            <person name="Jouanno E."/>
            <person name="Wen M."/>
            <person name="Mejri S."/>
            <person name="Dirks R."/>
            <person name="Jansen H."/>
            <person name="Henkel C."/>
            <person name="Chen W.J."/>
            <person name="Zahm M."/>
            <person name="Cabau C."/>
            <person name="Klopp C."/>
            <person name="Thompson A.W."/>
            <person name="Robinson-Rechavi M."/>
            <person name="Braasch I."/>
            <person name="Lecointre G."/>
            <person name="Bobe J."/>
            <person name="Postlethwait J.H."/>
            <person name="Berthelot C."/>
            <person name="Roest Crollius H."/>
            <person name="Guiguen Y."/>
        </authorList>
    </citation>
    <scope>NUCLEOTIDE SEQUENCE</scope>
    <source>
        <strain evidence="4">NC1722</strain>
    </source>
</reference>
<dbReference type="InterPro" id="IPR008438">
    <property type="entry name" value="MYOZ"/>
</dbReference>
<sequence length="303" mass="33671">MPLSGTPAPYKRKKSSKIITDFSHITQDVDQDEADPEVTEFDLGTKIKTPKDVMLEELSLLTNKGSKMFKKRQQRVERFIYENNPDLLSESMENLHNLTPFMGGQVTDGNTYAGNDVNASGNAHVEGDAPESDTDGKKDGSGEGTGEQGGEEGGQNGVDGVDNATEQAKVKESKKEKKRKEIVRTYVSPWERAMKGDTELTATMKMQMPGPQVYKDPPSVKSFNRMALPYGGFEKASQLMTFQMPDLDMAPEEPEQTVVYHLDINSRPSFNRTPIGWVCSGEHSDVFMEQMDVIPFDAETDDL</sequence>
<organism evidence="4 5">
    <name type="scientific">Aldrovandia affinis</name>
    <dbReference type="NCBI Taxonomy" id="143900"/>
    <lineage>
        <taxon>Eukaryota</taxon>
        <taxon>Metazoa</taxon>
        <taxon>Chordata</taxon>
        <taxon>Craniata</taxon>
        <taxon>Vertebrata</taxon>
        <taxon>Euteleostomi</taxon>
        <taxon>Actinopterygii</taxon>
        <taxon>Neopterygii</taxon>
        <taxon>Teleostei</taxon>
        <taxon>Notacanthiformes</taxon>
        <taxon>Halosauridae</taxon>
        <taxon>Aldrovandia</taxon>
    </lineage>
</organism>
<dbReference type="EMBL" id="JAINUG010000007">
    <property type="protein sequence ID" value="KAJ8416120.1"/>
    <property type="molecule type" value="Genomic_DNA"/>
</dbReference>
<dbReference type="GO" id="GO:0030018">
    <property type="term" value="C:Z disc"/>
    <property type="evidence" value="ECO:0007669"/>
    <property type="project" value="InterPro"/>
</dbReference>
<evidence type="ECO:0000313" key="5">
    <source>
        <dbReference type="Proteomes" id="UP001221898"/>
    </source>
</evidence>
<keyword evidence="5" id="KW-1185">Reference proteome</keyword>
<evidence type="ECO:0000256" key="3">
    <source>
        <dbReference type="SAM" id="MobiDB-lite"/>
    </source>
</evidence>
<dbReference type="GO" id="GO:0015629">
    <property type="term" value="C:actin cytoskeleton"/>
    <property type="evidence" value="ECO:0007669"/>
    <property type="project" value="TreeGrafter"/>
</dbReference>
<proteinExistence type="inferred from homology"/>
<dbReference type="GO" id="GO:0003779">
    <property type="term" value="F:actin binding"/>
    <property type="evidence" value="ECO:0007669"/>
    <property type="project" value="TreeGrafter"/>
</dbReference>